<sequence length="69" mass="7266">MWSGHELHLSTNDYEAEARLGCSFELLRYTQSLPSASQTLPVPPSVSLVPSSSSSSSSSLVGSKDAPPT</sequence>
<evidence type="ECO:0000313" key="2">
    <source>
        <dbReference type="EMBL" id="MPC54042.1"/>
    </source>
</evidence>
<feature type="compositionally biased region" description="Low complexity" evidence="1">
    <location>
        <begin position="45"/>
        <end position="61"/>
    </location>
</feature>
<reference evidence="2 3" key="1">
    <citation type="submission" date="2019-05" db="EMBL/GenBank/DDBJ databases">
        <title>Another draft genome of Portunus trituberculatus and its Hox gene families provides insights of decapod evolution.</title>
        <authorList>
            <person name="Jeong J.-H."/>
            <person name="Song I."/>
            <person name="Kim S."/>
            <person name="Choi T."/>
            <person name="Kim D."/>
            <person name="Ryu S."/>
            <person name="Kim W."/>
        </authorList>
    </citation>
    <scope>NUCLEOTIDE SEQUENCE [LARGE SCALE GENOMIC DNA]</scope>
    <source>
        <tissue evidence="2">Muscle</tissue>
    </source>
</reference>
<dbReference type="Proteomes" id="UP000324222">
    <property type="component" value="Unassembled WGS sequence"/>
</dbReference>
<feature type="region of interest" description="Disordered" evidence="1">
    <location>
        <begin position="35"/>
        <end position="69"/>
    </location>
</feature>
<evidence type="ECO:0000313" key="3">
    <source>
        <dbReference type="Proteomes" id="UP000324222"/>
    </source>
</evidence>
<gene>
    <name evidence="2" type="ORF">E2C01_047949</name>
</gene>
<proteinExistence type="predicted"/>
<accession>A0A5B7G4Z2</accession>
<keyword evidence="3" id="KW-1185">Reference proteome</keyword>
<protein>
    <submittedName>
        <fullName evidence="2">Uncharacterized protein</fullName>
    </submittedName>
</protein>
<evidence type="ECO:0000256" key="1">
    <source>
        <dbReference type="SAM" id="MobiDB-lite"/>
    </source>
</evidence>
<comment type="caution">
    <text evidence="2">The sequence shown here is derived from an EMBL/GenBank/DDBJ whole genome shotgun (WGS) entry which is preliminary data.</text>
</comment>
<organism evidence="2 3">
    <name type="scientific">Portunus trituberculatus</name>
    <name type="common">Swimming crab</name>
    <name type="synonym">Neptunus trituberculatus</name>
    <dbReference type="NCBI Taxonomy" id="210409"/>
    <lineage>
        <taxon>Eukaryota</taxon>
        <taxon>Metazoa</taxon>
        <taxon>Ecdysozoa</taxon>
        <taxon>Arthropoda</taxon>
        <taxon>Crustacea</taxon>
        <taxon>Multicrustacea</taxon>
        <taxon>Malacostraca</taxon>
        <taxon>Eumalacostraca</taxon>
        <taxon>Eucarida</taxon>
        <taxon>Decapoda</taxon>
        <taxon>Pleocyemata</taxon>
        <taxon>Brachyura</taxon>
        <taxon>Eubrachyura</taxon>
        <taxon>Portunoidea</taxon>
        <taxon>Portunidae</taxon>
        <taxon>Portuninae</taxon>
        <taxon>Portunus</taxon>
    </lineage>
</organism>
<name>A0A5B7G4Z2_PORTR</name>
<dbReference type="EMBL" id="VSRR010012063">
    <property type="protein sequence ID" value="MPC54042.1"/>
    <property type="molecule type" value="Genomic_DNA"/>
</dbReference>
<dbReference type="AlphaFoldDB" id="A0A5B7G4Z2"/>